<gene>
    <name evidence="1" type="ORF">DAMO_2149</name>
</gene>
<reference evidence="1 2" key="1">
    <citation type="journal article" date="2010" name="Nature">
        <title>Nitrite-driven anaerobic methane oxidation by oxygenic bacteria.</title>
        <authorList>
            <person name="Ettwig K.F."/>
            <person name="Butler M.K."/>
            <person name="Le Paslier D."/>
            <person name="Pelletier E."/>
            <person name="Mangenot S."/>
            <person name="Kuypers M.M.M."/>
            <person name="Schreiber F."/>
            <person name="Dutilh B.E."/>
            <person name="Zedelius J."/>
            <person name="de Beer D."/>
            <person name="Gloerich J."/>
            <person name="Wessels H.J.C.T."/>
            <person name="van Allen T."/>
            <person name="Luesken F."/>
            <person name="Wu M."/>
            <person name="van de Pas-Schoonen K.T."/>
            <person name="Op den Camp H.J.M."/>
            <person name="Janssen-Megens E.M."/>
            <person name="Francoijs K-J."/>
            <person name="Stunnenberg H."/>
            <person name="Weissenbach J."/>
            <person name="Jetten M.S.M."/>
            <person name="Strous M."/>
        </authorList>
    </citation>
    <scope>NUCLEOTIDE SEQUENCE [LARGE SCALE GENOMIC DNA]</scope>
</reference>
<proteinExistence type="predicted"/>
<name>D5MHG7_METO1</name>
<sequence>MMTSLQGWVRSSLVEGAASRNTPITVAPDAEFYKAVSAEQIEEFSRRDNGLLIWGQRSSLTGAAYELSECLHRVLKPPQPLGRTELQAQPGLSTTVSLEVPVRNRWRL</sequence>
<dbReference type="HOGENOM" id="CLU_2192224_0_0_0"/>
<dbReference type="Proteomes" id="UP000006898">
    <property type="component" value="Chromosome"/>
</dbReference>
<dbReference type="AlphaFoldDB" id="D5MHG7"/>
<evidence type="ECO:0000313" key="1">
    <source>
        <dbReference type="EMBL" id="CBE69199.1"/>
    </source>
</evidence>
<accession>D5MHG7</accession>
<dbReference type="EMBL" id="FP565575">
    <property type="protein sequence ID" value="CBE69199.1"/>
    <property type="molecule type" value="Genomic_DNA"/>
</dbReference>
<protein>
    <submittedName>
        <fullName evidence="1">Uncharacterized protein</fullName>
    </submittedName>
</protein>
<organism evidence="1 2">
    <name type="scientific">Methylomirabilis oxygeniifera</name>
    <dbReference type="NCBI Taxonomy" id="671143"/>
    <lineage>
        <taxon>Bacteria</taxon>
        <taxon>Candidatus Methylomirabilota</taxon>
        <taxon>Candidatus Methylomirabilia</taxon>
        <taxon>Candidatus Methylomirabilales</taxon>
        <taxon>Candidatus Methylomirabilaceae</taxon>
        <taxon>Candidatus Methylomirabilis</taxon>
    </lineage>
</organism>
<dbReference type="KEGG" id="mox:DAMO_2149"/>
<evidence type="ECO:0000313" key="2">
    <source>
        <dbReference type="Proteomes" id="UP000006898"/>
    </source>
</evidence>